<keyword evidence="2" id="KW-0413">Isomerase</keyword>
<evidence type="ECO:0000313" key="6">
    <source>
        <dbReference type="Proteomes" id="UP001219525"/>
    </source>
</evidence>
<dbReference type="EMBL" id="JARJCW010000046">
    <property type="protein sequence ID" value="KAJ7204777.1"/>
    <property type="molecule type" value="Genomic_DNA"/>
</dbReference>
<keyword evidence="6" id="KW-1185">Reference proteome</keyword>
<comment type="caution">
    <text evidence="5">The sequence shown here is derived from an EMBL/GenBank/DDBJ whole genome shotgun (WGS) entry which is preliminary data.</text>
</comment>
<protein>
    <submittedName>
        <fullName evidence="5">Galactose mutarotase-like protein</fullName>
    </submittedName>
</protein>
<dbReference type="Gene3D" id="2.70.98.10">
    <property type="match status" value="1"/>
</dbReference>
<dbReference type="CDD" id="cd09019">
    <property type="entry name" value="galactose_mutarotase_like"/>
    <property type="match status" value="1"/>
</dbReference>
<dbReference type="PANTHER" id="PTHR10091:SF6">
    <property type="entry name" value="1-EPIMERASE, PUTATIVE (AFU_ORTHOLOGUE AFUA_3G13240)-RELATED"/>
    <property type="match status" value="1"/>
</dbReference>
<evidence type="ECO:0000313" key="5">
    <source>
        <dbReference type="EMBL" id="KAJ7204777.1"/>
    </source>
</evidence>
<evidence type="ECO:0000256" key="1">
    <source>
        <dbReference type="ARBA" id="ARBA00006206"/>
    </source>
</evidence>
<keyword evidence="4" id="KW-0732">Signal</keyword>
<name>A0AAD6YE10_9AGAR</name>
<evidence type="ECO:0000256" key="2">
    <source>
        <dbReference type="ARBA" id="ARBA00023235"/>
    </source>
</evidence>
<sequence>MHTLSYFLLAFLAMPFDVTTISAPDGSINASLVAFGSTLTELWVKNKYGKLVDVVPGYDDNTLLLTGGRLCLNAVVGRYANRIENGTFTIPITKSPPPDGHVYHTPKNDHNGESFNKCNPINTLHGGIYGWDRRNWTVVETSPTSITYQHIDYADEGFPGIVHVTATHSVSNGGIFRTSMQATATEKTPIMLTQHIYWNLDGFQNGSDNVLAHNLDIPASRIIKVDSDGIPTGELVNVSGTPYDFRTRRSIGAAFIADQTFPGYDNAWIYDKSSGATAELRSESSGIRLIFHTNQPAVQVYLASLDMPRKNVHGGAAKQYGPRSTVAIEHQGWLDAINNPQWGVNQIYDAKREFTWNTVYKFSVEH</sequence>
<dbReference type="GO" id="GO:0004034">
    <property type="term" value="F:aldose 1-epimerase activity"/>
    <property type="evidence" value="ECO:0007669"/>
    <property type="project" value="TreeGrafter"/>
</dbReference>
<evidence type="ECO:0000256" key="4">
    <source>
        <dbReference type="SAM" id="SignalP"/>
    </source>
</evidence>
<dbReference type="InterPro" id="IPR014718">
    <property type="entry name" value="GH-type_carb-bd"/>
</dbReference>
<dbReference type="SUPFAM" id="SSF74650">
    <property type="entry name" value="Galactose mutarotase-like"/>
    <property type="match status" value="1"/>
</dbReference>
<dbReference type="InterPro" id="IPR047215">
    <property type="entry name" value="Galactose_mutarotase-like"/>
</dbReference>
<dbReference type="Pfam" id="PF01263">
    <property type="entry name" value="Aldose_epim"/>
    <property type="match status" value="1"/>
</dbReference>
<accession>A0AAD6YE10</accession>
<proteinExistence type="inferred from homology"/>
<dbReference type="GO" id="GO:0030246">
    <property type="term" value="F:carbohydrate binding"/>
    <property type="evidence" value="ECO:0007669"/>
    <property type="project" value="InterPro"/>
</dbReference>
<organism evidence="5 6">
    <name type="scientific">Mycena pura</name>
    <dbReference type="NCBI Taxonomy" id="153505"/>
    <lineage>
        <taxon>Eukaryota</taxon>
        <taxon>Fungi</taxon>
        <taxon>Dikarya</taxon>
        <taxon>Basidiomycota</taxon>
        <taxon>Agaricomycotina</taxon>
        <taxon>Agaricomycetes</taxon>
        <taxon>Agaricomycetidae</taxon>
        <taxon>Agaricales</taxon>
        <taxon>Marasmiineae</taxon>
        <taxon>Mycenaceae</taxon>
        <taxon>Mycena</taxon>
    </lineage>
</organism>
<feature type="chain" id="PRO_5041967651" evidence="4">
    <location>
        <begin position="21"/>
        <end position="366"/>
    </location>
</feature>
<gene>
    <name evidence="5" type="ORF">GGX14DRAFT_500978</name>
</gene>
<reference evidence="5" key="1">
    <citation type="submission" date="2023-03" db="EMBL/GenBank/DDBJ databases">
        <title>Massive genome expansion in bonnet fungi (Mycena s.s.) driven by repeated elements and novel gene families across ecological guilds.</title>
        <authorList>
            <consortium name="Lawrence Berkeley National Laboratory"/>
            <person name="Harder C.B."/>
            <person name="Miyauchi S."/>
            <person name="Viragh M."/>
            <person name="Kuo A."/>
            <person name="Thoen E."/>
            <person name="Andreopoulos B."/>
            <person name="Lu D."/>
            <person name="Skrede I."/>
            <person name="Drula E."/>
            <person name="Henrissat B."/>
            <person name="Morin E."/>
            <person name="Kohler A."/>
            <person name="Barry K."/>
            <person name="LaButti K."/>
            <person name="Morin E."/>
            <person name="Salamov A."/>
            <person name="Lipzen A."/>
            <person name="Mereny Z."/>
            <person name="Hegedus B."/>
            <person name="Baldrian P."/>
            <person name="Stursova M."/>
            <person name="Weitz H."/>
            <person name="Taylor A."/>
            <person name="Grigoriev I.V."/>
            <person name="Nagy L.G."/>
            <person name="Martin F."/>
            <person name="Kauserud H."/>
        </authorList>
    </citation>
    <scope>NUCLEOTIDE SEQUENCE</scope>
    <source>
        <strain evidence="5">9144</strain>
    </source>
</reference>
<dbReference type="Proteomes" id="UP001219525">
    <property type="component" value="Unassembled WGS sequence"/>
</dbReference>
<comment type="similarity">
    <text evidence="1">Belongs to the aldose epimerase family.</text>
</comment>
<dbReference type="AlphaFoldDB" id="A0AAD6YE10"/>
<feature type="signal peptide" evidence="4">
    <location>
        <begin position="1"/>
        <end position="20"/>
    </location>
</feature>
<dbReference type="GO" id="GO:0006006">
    <property type="term" value="P:glucose metabolic process"/>
    <property type="evidence" value="ECO:0007669"/>
    <property type="project" value="TreeGrafter"/>
</dbReference>
<evidence type="ECO:0000256" key="3">
    <source>
        <dbReference type="ARBA" id="ARBA00023277"/>
    </source>
</evidence>
<dbReference type="InterPro" id="IPR008183">
    <property type="entry name" value="Aldose_1/G6P_1-epimerase"/>
</dbReference>
<dbReference type="GO" id="GO:0033499">
    <property type="term" value="P:galactose catabolic process via UDP-galactose, Leloir pathway"/>
    <property type="evidence" value="ECO:0007669"/>
    <property type="project" value="TreeGrafter"/>
</dbReference>
<keyword evidence="3" id="KW-0119">Carbohydrate metabolism</keyword>
<dbReference type="InterPro" id="IPR011013">
    <property type="entry name" value="Gal_mutarotase_sf_dom"/>
</dbReference>
<dbReference type="PANTHER" id="PTHR10091">
    <property type="entry name" value="ALDOSE-1-EPIMERASE"/>
    <property type="match status" value="1"/>
</dbReference>